<sequence>MITGLTKAYQASCNGVTFALWYSPQSDLAHMRDDNPAEFDRDRVVMVVTNSEAPANRRFAFTEPKPLAGFVRLFKSAGSRWQDITGPQIDPHHTGSAKKVEMRFEGGRQL</sequence>
<comment type="caution">
    <text evidence="2">The sequence shown here is derived from an EMBL/GenBank/DDBJ whole genome shotgun (WGS) entry which is preliminary data.</text>
</comment>
<name>A0ABT8D2B2_9RHOB</name>
<dbReference type="Proteomes" id="UP001243846">
    <property type="component" value="Unassembled WGS sequence"/>
</dbReference>
<dbReference type="EMBL" id="JAUFRC010000001">
    <property type="protein sequence ID" value="MDN3710747.1"/>
    <property type="molecule type" value="Genomic_DNA"/>
</dbReference>
<feature type="region of interest" description="Disordered" evidence="1">
    <location>
        <begin position="82"/>
        <end position="110"/>
    </location>
</feature>
<feature type="compositionally biased region" description="Basic and acidic residues" evidence="1">
    <location>
        <begin position="90"/>
        <end position="110"/>
    </location>
</feature>
<gene>
    <name evidence="2" type="ORF">QWZ10_00895</name>
</gene>
<reference evidence="3" key="1">
    <citation type="journal article" date="2019" name="Int. J. Syst. Evol. Microbiol.">
        <title>The Global Catalogue of Microorganisms (GCM) 10K type strain sequencing project: providing services to taxonomists for standard genome sequencing and annotation.</title>
        <authorList>
            <consortium name="The Broad Institute Genomics Platform"/>
            <consortium name="The Broad Institute Genome Sequencing Center for Infectious Disease"/>
            <person name="Wu L."/>
            <person name="Ma J."/>
        </authorList>
    </citation>
    <scope>NUCLEOTIDE SEQUENCE [LARGE SCALE GENOMIC DNA]</scope>
    <source>
        <strain evidence="3">CECT 8482</strain>
    </source>
</reference>
<protein>
    <submittedName>
        <fullName evidence="2">Uncharacterized protein</fullName>
    </submittedName>
</protein>
<evidence type="ECO:0000313" key="2">
    <source>
        <dbReference type="EMBL" id="MDN3710747.1"/>
    </source>
</evidence>
<proteinExistence type="predicted"/>
<organism evidence="2 3">
    <name type="scientific">Paracoccus cavernae</name>
    <dbReference type="NCBI Taxonomy" id="1571207"/>
    <lineage>
        <taxon>Bacteria</taxon>
        <taxon>Pseudomonadati</taxon>
        <taxon>Pseudomonadota</taxon>
        <taxon>Alphaproteobacteria</taxon>
        <taxon>Rhodobacterales</taxon>
        <taxon>Paracoccaceae</taxon>
        <taxon>Paracoccus</taxon>
    </lineage>
</organism>
<evidence type="ECO:0000313" key="3">
    <source>
        <dbReference type="Proteomes" id="UP001243846"/>
    </source>
</evidence>
<keyword evidence="3" id="KW-1185">Reference proteome</keyword>
<evidence type="ECO:0000256" key="1">
    <source>
        <dbReference type="SAM" id="MobiDB-lite"/>
    </source>
</evidence>
<accession>A0ABT8D2B2</accession>